<organism evidence="1">
    <name type="scientific">marine sediment metagenome</name>
    <dbReference type="NCBI Taxonomy" id="412755"/>
    <lineage>
        <taxon>unclassified sequences</taxon>
        <taxon>metagenomes</taxon>
        <taxon>ecological metagenomes</taxon>
    </lineage>
</organism>
<proteinExistence type="predicted"/>
<accession>A0A0F9JE68</accession>
<gene>
    <name evidence="1" type="ORF">LCGC14_1464290</name>
</gene>
<dbReference type="AlphaFoldDB" id="A0A0F9JE68"/>
<protein>
    <submittedName>
        <fullName evidence="1">Uncharacterized protein</fullName>
    </submittedName>
</protein>
<dbReference type="EMBL" id="LAZR01010227">
    <property type="protein sequence ID" value="KKM68099.1"/>
    <property type="molecule type" value="Genomic_DNA"/>
</dbReference>
<evidence type="ECO:0000313" key="1">
    <source>
        <dbReference type="EMBL" id="KKM68099.1"/>
    </source>
</evidence>
<sequence length="372" mass="41911">MPVTIRITVEDIVEQMLTYESIELHRSDTLGGAYTLDETETLVAGQFHYAIADAEGDLNKWYKYRFHHATGPVNSAFSDPFRVDGVTRLRGRQAALAEYGGGIVILNSGTDADKVTTVDYRVKSSLFRDDRGKGTWLLPTSGDNAEVARIISTSDPTLGTMTVLPAWGNSFADGDEVEWHWLADPTVWNDALNRGMARYYYVDRVPLKGVANQEEYDLSSIPWIIDKDQITDLTWYPTTGKDVEQSYAAAGKWWKPRIDREKVVLAIYPPVASTVTLYLYTTRPMPPLHTDASAAPAVCAEELVAALTYDEVLAHMSRPVRGSADDRRAWTRQRLAHAPELRRLLWKHRPKSRYGRSRLASPPVVPRPYRAR</sequence>
<comment type="caution">
    <text evidence="1">The sequence shown here is derived from an EMBL/GenBank/DDBJ whole genome shotgun (WGS) entry which is preliminary data.</text>
</comment>
<reference evidence="1" key="1">
    <citation type="journal article" date="2015" name="Nature">
        <title>Complex archaea that bridge the gap between prokaryotes and eukaryotes.</title>
        <authorList>
            <person name="Spang A."/>
            <person name="Saw J.H."/>
            <person name="Jorgensen S.L."/>
            <person name="Zaremba-Niedzwiedzka K."/>
            <person name="Martijn J."/>
            <person name="Lind A.E."/>
            <person name="van Eijk R."/>
            <person name="Schleper C."/>
            <person name="Guy L."/>
            <person name="Ettema T.J."/>
        </authorList>
    </citation>
    <scope>NUCLEOTIDE SEQUENCE</scope>
</reference>
<name>A0A0F9JE68_9ZZZZ</name>